<feature type="domain" description="KAP NTPase" evidence="1">
    <location>
        <begin position="119"/>
        <end position="235"/>
    </location>
</feature>
<feature type="domain" description="KAP NTPase" evidence="1">
    <location>
        <begin position="15"/>
        <end position="92"/>
    </location>
</feature>
<dbReference type="SUPFAM" id="SSF52540">
    <property type="entry name" value="P-loop containing nucleoside triphosphate hydrolases"/>
    <property type="match status" value="1"/>
</dbReference>
<dbReference type="InterPro" id="IPR027417">
    <property type="entry name" value="P-loop_NTPase"/>
</dbReference>
<gene>
    <name evidence="2" type="ORF">ALQ15_02299</name>
</gene>
<evidence type="ECO:0000313" key="3">
    <source>
        <dbReference type="Proteomes" id="UP000282289"/>
    </source>
</evidence>
<dbReference type="Proteomes" id="UP000282289">
    <property type="component" value="Unassembled WGS sequence"/>
</dbReference>
<protein>
    <submittedName>
        <fullName evidence="2">KAP P-loop</fullName>
    </submittedName>
</protein>
<proteinExistence type="predicted"/>
<dbReference type="EMBL" id="RBQT01000050">
    <property type="protein sequence ID" value="RMP81165.1"/>
    <property type="molecule type" value="Genomic_DNA"/>
</dbReference>
<sequence length="595" mass="69292">MKAMDEPEKSQSQNEQIAEYLDHYISSGSSINLAVALTGGWGAGKTHFVKKYLSTKYPEPQDFIYISLFGVASVEEITKSFYRAIYPFLNNKIFKIGSKLTKTTLTMFRFNPTFEISDFKKIPEAKLYVFDDFERCTIPLDTLMGFINGFIEESSSKVLLIINEQEVKERENYLKKKEKIIGITLELGSNVEDAFESFLDSLKEDKSKNIIKKLKREILELYYDSEIKSLRIMQMAMESAERVCVALSDTQCENIFGMRSVLSLVFAWSYELRSGRLSEQDLRSREGFFYTLDPEDKALKDARDRYKGFDICNPILTNDILVSLLIRGYTNSKQIQTSVEASLEFGYANQSSWRVAWHAATVTDEEFNIAFLDIINRFERREYTELEEIIHVLGIMLWSSKIEYTNTSLTKIKNDFFKYIDDLFSKNLLTPLYSSRDHEYESALGLGFKENDTPEFKDFINYLVEKRHNAASIHEVIQAKHTLACLKNNIQDFFKQLVGVPDGVPWARINFLHHLPPYEFAEALSQLPPSEFELACRSLAHRYKNQHVNSYLTEERSWFSLVLEELIDFKKSASALQRYRINRIYRNYFDDPIYH</sequence>
<evidence type="ECO:0000259" key="1">
    <source>
        <dbReference type="Pfam" id="PF07693"/>
    </source>
</evidence>
<dbReference type="InterPro" id="IPR011646">
    <property type="entry name" value="KAP_P-loop"/>
</dbReference>
<dbReference type="AlphaFoldDB" id="A0A7Z6U9K0"/>
<dbReference type="Gene3D" id="3.40.50.300">
    <property type="entry name" value="P-loop containing nucleotide triphosphate hydrolases"/>
    <property type="match status" value="1"/>
</dbReference>
<evidence type="ECO:0000313" key="2">
    <source>
        <dbReference type="EMBL" id="RMP81165.1"/>
    </source>
</evidence>
<comment type="caution">
    <text evidence="2">The sequence shown here is derived from an EMBL/GenBank/DDBJ whole genome shotgun (WGS) entry which is preliminary data.</text>
</comment>
<accession>A0A7Z6U9K0</accession>
<dbReference type="Pfam" id="PF07693">
    <property type="entry name" value="KAP_NTPase"/>
    <property type="match status" value="2"/>
</dbReference>
<reference evidence="2 3" key="1">
    <citation type="submission" date="2018-08" db="EMBL/GenBank/DDBJ databases">
        <title>Recombination of ecologically and evolutionarily significant loci maintains genetic cohesion in the Pseudomonas syringae species complex.</title>
        <authorList>
            <person name="Dillon M."/>
            <person name="Thakur S."/>
            <person name="Almeida R.N.D."/>
            <person name="Weir B.S."/>
            <person name="Guttman D.S."/>
        </authorList>
    </citation>
    <scope>NUCLEOTIDE SEQUENCE [LARGE SCALE GENOMIC DNA]</scope>
    <source>
        <strain evidence="2 3">ICMP 19589</strain>
    </source>
</reference>
<organism evidence="2 3">
    <name type="scientific">Pseudomonas syringae pv. actinidiae</name>
    <dbReference type="NCBI Taxonomy" id="103796"/>
    <lineage>
        <taxon>Bacteria</taxon>
        <taxon>Pseudomonadati</taxon>
        <taxon>Pseudomonadota</taxon>
        <taxon>Gammaproteobacteria</taxon>
        <taxon>Pseudomonadales</taxon>
        <taxon>Pseudomonadaceae</taxon>
        <taxon>Pseudomonas</taxon>
        <taxon>Pseudomonas syringae</taxon>
    </lineage>
</organism>
<name>A0A7Z6U9K0_PSESF</name>